<dbReference type="AlphaFoldDB" id="D2VV93"/>
<proteinExistence type="predicted"/>
<protein>
    <submittedName>
        <fullName evidence="2">Uncharacterized protein</fullName>
    </submittedName>
</protein>
<name>D2VV93_NAEGR</name>
<dbReference type="OrthoDB" id="10398980at2759"/>
<gene>
    <name evidence="2" type="ORF">NAEGRDRAFT_59310</name>
</gene>
<evidence type="ECO:0000313" key="3">
    <source>
        <dbReference type="Proteomes" id="UP000006671"/>
    </source>
</evidence>
<dbReference type="InParanoid" id="D2VV93"/>
<reference evidence="2 3" key="1">
    <citation type="journal article" date="2010" name="Cell">
        <title>The genome of Naegleria gruberi illuminates early eukaryotic versatility.</title>
        <authorList>
            <person name="Fritz-Laylin L.K."/>
            <person name="Prochnik S.E."/>
            <person name="Ginger M.L."/>
            <person name="Dacks J.B."/>
            <person name="Carpenter M.L."/>
            <person name="Field M.C."/>
            <person name="Kuo A."/>
            <person name="Paredez A."/>
            <person name="Chapman J."/>
            <person name="Pham J."/>
            <person name="Shu S."/>
            <person name="Neupane R."/>
            <person name="Cipriano M."/>
            <person name="Mancuso J."/>
            <person name="Tu H."/>
            <person name="Salamov A."/>
            <person name="Lindquist E."/>
            <person name="Shapiro H."/>
            <person name="Lucas S."/>
            <person name="Grigoriev I.V."/>
            <person name="Cande W.Z."/>
            <person name="Fulton C."/>
            <person name="Rokhsar D.S."/>
            <person name="Dawson S.C."/>
        </authorList>
    </citation>
    <scope>NUCLEOTIDE SEQUENCE [LARGE SCALE GENOMIC DNA]</scope>
    <source>
        <strain evidence="2 3">NEG-M</strain>
    </source>
</reference>
<dbReference type="GeneID" id="8853462"/>
<feature type="compositionally biased region" description="Acidic residues" evidence="1">
    <location>
        <begin position="476"/>
        <end position="502"/>
    </location>
</feature>
<dbReference type="RefSeq" id="XP_002672014.1">
    <property type="nucleotide sequence ID" value="XM_002671968.1"/>
</dbReference>
<keyword evidence="3" id="KW-1185">Reference proteome</keyword>
<dbReference type="OMA" id="EKWHQYF"/>
<organism evidence="3">
    <name type="scientific">Naegleria gruberi</name>
    <name type="common">Amoeba</name>
    <dbReference type="NCBI Taxonomy" id="5762"/>
    <lineage>
        <taxon>Eukaryota</taxon>
        <taxon>Discoba</taxon>
        <taxon>Heterolobosea</taxon>
        <taxon>Tetramitia</taxon>
        <taxon>Eutetramitia</taxon>
        <taxon>Vahlkampfiidae</taxon>
        <taxon>Naegleria</taxon>
    </lineage>
</organism>
<evidence type="ECO:0000313" key="2">
    <source>
        <dbReference type="EMBL" id="EFC39270.1"/>
    </source>
</evidence>
<sequence length="544" mass="63084">MPVIEEYVEEEEVITIVGGLKEETKPEEIKPIGESLDAVVLSDEELEKLLAPLEEETKNEGMFRTIDFSLLCIGEVSEFVKKRNIELVERDNVAVPHFRFRIPLTKRRSEQTVKLSLSKLLNLPLDAFVFYYLVEKNHHISFETGSHLIESYNPFVVANTTLGLKEFEEYKAKVLALSKNTGYFDLDKADQIIQESETNKTIDWRAKSKEIFKLEPSADELTPEENEKWHQYFVDRVENQKKHNKYAEEEDEDSCETILKTTFSIMKNALSDIKDKSIVADFCAQACVIDFSPGYIDVGAIGSLDTLVRFHSTKSYECIELKYTFFHKARYHSHDFLTKLDYRVLPLATSDAESLKSIPWTLFFENYLDDDDRFQESDWIAIEKRNFRIFLKQLREFRTVILGNDTRYSIISDYQLLRAIYFSSTVHSGDTTLCNDDWIGYRMRTMCGCPSEADYSFEEHDFDKDIADQLKRMREEGDDEDDDDENYEDVEEGDEDDDYEDMDEFAEGNANEVMNQFLQELAFGGQKKKKGGKGGEMPPGCPQQ</sequence>
<dbReference type="Proteomes" id="UP000006671">
    <property type="component" value="Unassembled WGS sequence"/>
</dbReference>
<evidence type="ECO:0000256" key="1">
    <source>
        <dbReference type="SAM" id="MobiDB-lite"/>
    </source>
</evidence>
<feature type="region of interest" description="Disordered" evidence="1">
    <location>
        <begin position="524"/>
        <end position="544"/>
    </location>
</feature>
<dbReference type="EMBL" id="GG738901">
    <property type="protein sequence ID" value="EFC39270.1"/>
    <property type="molecule type" value="Genomic_DNA"/>
</dbReference>
<dbReference type="VEuPathDB" id="AmoebaDB:NAEGRDRAFT_59310"/>
<accession>D2VV93</accession>
<dbReference type="KEGG" id="ngr:NAEGRDRAFT_59310"/>
<feature type="region of interest" description="Disordered" evidence="1">
    <location>
        <begin position="474"/>
        <end position="502"/>
    </location>
</feature>